<dbReference type="Gene3D" id="1.10.1740.10">
    <property type="match status" value="1"/>
</dbReference>
<sequence length="185" mass="21043">MQDPNFQQALDRARQGDRDALERVLVRSRQDLRRYAEYHCAVNDVEDAVQETLILVSRKLPTLRELDAYASWLFRIVKRECNRMKRATRLLLMEPADLEEIEGPHCPAPNGLVRDVANALAALPLHYREIILLRDLEGHSIAEIAEALSLHPEAAKARLHRARSLARQYLAPTEPDRMPALPSAG</sequence>
<keyword evidence="4" id="KW-0804">Transcription</keyword>
<proteinExistence type="inferred from homology"/>
<dbReference type="InterPro" id="IPR036388">
    <property type="entry name" value="WH-like_DNA-bd_sf"/>
</dbReference>
<comment type="caution">
    <text evidence="7">The sequence shown here is derived from an EMBL/GenBank/DDBJ whole genome shotgun (WGS) entry which is preliminary data.</text>
</comment>
<comment type="similarity">
    <text evidence="1">Belongs to the sigma-70 factor family. ECF subfamily.</text>
</comment>
<dbReference type="SUPFAM" id="SSF88659">
    <property type="entry name" value="Sigma3 and sigma4 domains of RNA polymerase sigma factors"/>
    <property type="match status" value="1"/>
</dbReference>
<dbReference type="Proteomes" id="UP001499959">
    <property type="component" value="Unassembled WGS sequence"/>
</dbReference>
<dbReference type="EMBL" id="BAABJE010000014">
    <property type="protein sequence ID" value="GAA4800215.1"/>
    <property type="molecule type" value="Genomic_DNA"/>
</dbReference>
<feature type="domain" description="RNA polymerase sigma factor 70 region 4 type 2" evidence="6">
    <location>
        <begin position="116"/>
        <end position="163"/>
    </location>
</feature>
<accession>A0ABP9BWA2</accession>
<keyword evidence="8" id="KW-1185">Reference proteome</keyword>
<dbReference type="PANTHER" id="PTHR43133">
    <property type="entry name" value="RNA POLYMERASE ECF-TYPE SIGMA FACTO"/>
    <property type="match status" value="1"/>
</dbReference>
<dbReference type="InterPro" id="IPR013325">
    <property type="entry name" value="RNA_pol_sigma_r2"/>
</dbReference>
<evidence type="ECO:0000256" key="4">
    <source>
        <dbReference type="ARBA" id="ARBA00023163"/>
    </source>
</evidence>
<evidence type="ECO:0000256" key="3">
    <source>
        <dbReference type="ARBA" id="ARBA00023082"/>
    </source>
</evidence>
<keyword evidence="3" id="KW-0731">Sigma factor</keyword>
<dbReference type="InterPro" id="IPR039425">
    <property type="entry name" value="RNA_pol_sigma-70-like"/>
</dbReference>
<evidence type="ECO:0000256" key="1">
    <source>
        <dbReference type="ARBA" id="ARBA00010641"/>
    </source>
</evidence>
<feature type="domain" description="RNA polymerase sigma-70 region 2" evidence="5">
    <location>
        <begin position="29"/>
        <end position="88"/>
    </location>
</feature>
<dbReference type="Pfam" id="PF04542">
    <property type="entry name" value="Sigma70_r2"/>
    <property type="match status" value="1"/>
</dbReference>
<evidence type="ECO:0000256" key="2">
    <source>
        <dbReference type="ARBA" id="ARBA00023015"/>
    </source>
</evidence>
<gene>
    <name evidence="7" type="ORF">GCM10023307_28280</name>
</gene>
<dbReference type="PANTHER" id="PTHR43133:SF51">
    <property type="entry name" value="RNA POLYMERASE SIGMA FACTOR"/>
    <property type="match status" value="1"/>
</dbReference>
<evidence type="ECO:0000313" key="7">
    <source>
        <dbReference type="EMBL" id="GAA4800215.1"/>
    </source>
</evidence>
<dbReference type="InterPro" id="IPR007627">
    <property type="entry name" value="RNA_pol_sigma70_r2"/>
</dbReference>
<dbReference type="InterPro" id="IPR013324">
    <property type="entry name" value="RNA_pol_sigma_r3/r4-like"/>
</dbReference>
<dbReference type="CDD" id="cd06171">
    <property type="entry name" value="Sigma70_r4"/>
    <property type="match status" value="1"/>
</dbReference>
<dbReference type="NCBIfam" id="TIGR02937">
    <property type="entry name" value="sigma70-ECF"/>
    <property type="match status" value="1"/>
</dbReference>
<name>A0ABP9BWA2_9GAMM</name>
<dbReference type="InterPro" id="IPR013249">
    <property type="entry name" value="RNA_pol_sigma70_r4_t2"/>
</dbReference>
<dbReference type="RefSeq" id="WP_345303971.1">
    <property type="nucleotide sequence ID" value="NZ_BAABJE010000014.1"/>
</dbReference>
<dbReference type="InterPro" id="IPR014284">
    <property type="entry name" value="RNA_pol_sigma-70_dom"/>
</dbReference>
<dbReference type="Pfam" id="PF08281">
    <property type="entry name" value="Sigma70_r4_2"/>
    <property type="match status" value="1"/>
</dbReference>
<reference evidence="8" key="1">
    <citation type="journal article" date="2019" name="Int. J. Syst. Evol. Microbiol.">
        <title>The Global Catalogue of Microorganisms (GCM) 10K type strain sequencing project: providing services to taxonomists for standard genome sequencing and annotation.</title>
        <authorList>
            <consortium name="The Broad Institute Genomics Platform"/>
            <consortium name="The Broad Institute Genome Sequencing Center for Infectious Disease"/>
            <person name="Wu L."/>
            <person name="Ma J."/>
        </authorList>
    </citation>
    <scope>NUCLEOTIDE SEQUENCE [LARGE SCALE GENOMIC DNA]</scope>
    <source>
        <strain evidence="8">JCM 18204</strain>
    </source>
</reference>
<dbReference type="SUPFAM" id="SSF88946">
    <property type="entry name" value="Sigma2 domain of RNA polymerase sigma factors"/>
    <property type="match status" value="1"/>
</dbReference>
<keyword evidence="2" id="KW-0805">Transcription regulation</keyword>
<dbReference type="Gene3D" id="1.10.10.10">
    <property type="entry name" value="Winged helix-like DNA-binding domain superfamily/Winged helix DNA-binding domain"/>
    <property type="match status" value="1"/>
</dbReference>
<evidence type="ECO:0000313" key="8">
    <source>
        <dbReference type="Proteomes" id="UP001499959"/>
    </source>
</evidence>
<protein>
    <submittedName>
        <fullName evidence="7">Sigma-70 family RNA polymerase sigma factor</fullName>
    </submittedName>
</protein>
<organism evidence="7 8">
    <name type="scientific">Lysobacter hankyongensis</name>
    <dbReference type="NCBI Taxonomy" id="1176535"/>
    <lineage>
        <taxon>Bacteria</taxon>
        <taxon>Pseudomonadati</taxon>
        <taxon>Pseudomonadota</taxon>
        <taxon>Gammaproteobacteria</taxon>
        <taxon>Lysobacterales</taxon>
        <taxon>Lysobacteraceae</taxon>
        <taxon>Lysobacter</taxon>
    </lineage>
</organism>
<evidence type="ECO:0000259" key="6">
    <source>
        <dbReference type="Pfam" id="PF08281"/>
    </source>
</evidence>
<evidence type="ECO:0000259" key="5">
    <source>
        <dbReference type="Pfam" id="PF04542"/>
    </source>
</evidence>